<proteinExistence type="predicted"/>
<dbReference type="Pfam" id="PF03732">
    <property type="entry name" value="Retrotrans_gag"/>
    <property type="match status" value="1"/>
</dbReference>
<evidence type="ECO:0000259" key="1">
    <source>
        <dbReference type="Pfam" id="PF03732"/>
    </source>
</evidence>
<protein>
    <recommendedName>
        <fullName evidence="1">Retrotransposon gag domain-containing protein</fullName>
    </recommendedName>
</protein>
<name>A0AAW2TNZ2_9LAMI</name>
<dbReference type="EMBL" id="JACGWN010000014">
    <property type="protein sequence ID" value="KAL0405341.1"/>
    <property type="molecule type" value="Genomic_DNA"/>
</dbReference>
<feature type="domain" description="Retrotransposon gag" evidence="1">
    <location>
        <begin position="2"/>
        <end position="56"/>
    </location>
</feature>
<sequence length="70" mass="7925">MFLHHFTSSNNHQKMELSLFAIYQKEGESLKDYLHRFKTVTLEVPSATQEVKVSAFSIKVVGQGLLQISG</sequence>
<accession>A0AAW2TNZ2</accession>
<reference evidence="2" key="2">
    <citation type="journal article" date="2024" name="Plant">
        <title>Genomic evolution and insights into agronomic trait innovations of Sesamum species.</title>
        <authorList>
            <person name="Miao H."/>
            <person name="Wang L."/>
            <person name="Qu L."/>
            <person name="Liu H."/>
            <person name="Sun Y."/>
            <person name="Le M."/>
            <person name="Wang Q."/>
            <person name="Wei S."/>
            <person name="Zheng Y."/>
            <person name="Lin W."/>
            <person name="Duan Y."/>
            <person name="Cao H."/>
            <person name="Xiong S."/>
            <person name="Wang X."/>
            <person name="Wei L."/>
            <person name="Li C."/>
            <person name="Ma Q."/>
            <person name="Ju M."/>
            <person name="Zhao R."/>
            <person name="Li G."/>
            <person name="Mu C."/>
            <person name="Tian Q."/>
            <person name="Mei H."/>
            <person name="Zhang T."/>
            <person name="Gao T."/>
            <person name="Zhang H."/>
        </authorList>
    </citation>
    <scope>NUCLEOTIDE SEQUENCE</scope>
    <source>
        <strain evidence="2">KEN1</strain>
    </source>
</reference>
<reference evidence="2" key="1">
    <citation type="submission" date="2020-06" db="EMBL/GenBank/DDBJ databases">
        <authorList>
            <person name="Li T."/>
            <person name="Hu X."/>
            <person name="Zhang T."/>
            <person name="Song X."/>
            <person name="Zhang H."/>
            <person name="Dai N."/>
            <person name="Sheng W."/>
            <person name="Hou X."/>
            <person name="Wei L."/>
        </authorList>
    </citation>
    <scope>NUCLEOTIDE SEQUENCE</scope>
    <source>
        <strain evidence="2">KEN1</strain>
        <tissue evidence="2">Leaf</tissue>
    </source>
</reference>
<comment type="caution">
    <text evidence="2">The sequence shown here is derived from an EMBL/GenBank/DDBJ whole genome shotgun (WGS) entry which is preliminary data.</text>
</comment>
<dbReference type="AlphaFoldDB" id="A0AAW2TNZ2"/>
<gene>
    <name evidence="2" type="ORF">Slati_3848000</name>
</gene>
<organism evidence="2">
    <name type="scientific">Sesamum latifolium</name>
    <dbReference type="NCBI Taxonomy" id="2727402"/>
    <lineage>
        <taxon>Eukaryota</taxon>
        <taxon>Viridiplantae</taxon>
        <taxon>Streptophyta</taxon>
        <taxon>Embryophyta</taxon>
        <taxon>Tracheophyta</taxon>
        <taxon>Spermatophyta</taxon>
        <taxon>Magnoliopsida</taxon>
        <taxon>eudicotyledons</taxon>
        <taxon>Gunneridae</taxon>
        <taxon>Pentapetalae</taxon>
        <taxon>asterids</taxon>
        <taxon>lamiids</taxon>
        <taxon>Lamiales</taxon>
        <taxon>Pedaliaceae</taxon>
        <taxon>Sesamum</taxon>
    </lineage>
</organism>
<dbReference type="InterPro" id="IPR005162">
    <property type="entry name" value="Retrotrans_gag_dom"/>
</dbReference>
<evidence type="ECO:0000313" key="2">
    <source>
        <dbReference type="EMBL" id="KAL0405341.1"/>
    </source>
</evidence>